<dbReference type="PROSITE" id="PS00770">
    <property type="entry name" value="AA_TRANSFER_CLASS_4"/>
    <property type="match status" value="1"/>
</dbReference>
<proteinExistence type="inferred from homology"/>
<dbReference type="CDD" id="cd00449">
    <property type="entry name" value="PLPDE_IV"/>
    <property type="match status" value="1"/>
</dbReference>
<dbReference type="InterPro" id="IPR001544">
    <property type="entry name" value="Aminotrans_IV"/>
</dbReference>
<evidence type="ECO:0000256" key="12">
    <source>
        <dbReference type="RuleBase" id="RU004516"/>
    </source>
</evidence>
<comment type="catalytic activity">
    <reaction evidence="9">
        <text>L-isoleucine + 2-oxoglutarate = (S)-3-methyl-2-oxopentanoate + L-glutamate</text>
        <dbReference type="Rhea" id="RHEA:24801"/>
        <dbReference type="ChEBI" id="CHEBI:16810"/>
        <dbReference type="ChEBI" id="CHEBI:29985"/>
        <dbReference type="ChEBI" id="CHEBI:35146"/>
        <dbReference type="ChEBI" id="CHEBI:58045"/>
        <dbReference type="EC" id="2.6.1.42"/>
    </reaction>
</comment>
<dbReference type="GO" id="GO:0004084">
    <property type="term" value="F:branched-chain-amino-acid transaminase activity"/>
    <property type="evidence" value="ECO:0007669"/>
    <property type="project" value="UniProtKB-EC"/>
</dbReference>
<protein>
    <recommendedName>
        <fullName evidence="6">branched-chain-amino-acid transaminase</fullName>
        <ecNumber evidence="6">2.6.1.42</ecNumber>
    </recommendedName>
</protein>
<organism evidence="13 14">
    <name type="scientific">Algoriphagus yeomjeoni</name>
    <dbReference type="NCBI Taxonomy" id="291403"/>
    <lineage>
        <taxon>Bacteria</taxon>
        <taxon>Pseudomonadati</taxon>
        <taxon>Bacteroidota</taxon>
        <taxon>Cytophagia</taxon>
        <taxon>Cytophagales</taxon>
        <taxon>Cyclobacteriaceae</taxon>
        <taxon>Algoriphagus</taxon>
    </lineage>
</organism>
<name>A0A327PPE1_9BACT</name>
<comment type="cofactor">
    <cofactor evidence="1 12">
        <name>pyridoxal 5'-phosphate</name>
        <dbReference type="ChEBI" id="CHEBI:597326"/>
    </cofactor>
</comment>
<comment type="catalytic activity">
    <reaction evidence="8">
        <text>L-valine + 2-oxoglutarate = 3-methyl-2-oxobutanoate + L-glutamate</text>
        <dbReference type="Rhea" id="RHEA:24813"/>
        <dbReference type="ChEBI" id="CHEBI:11851"/>
        <dbReference type="ChEBI" id="CHEBI:16810"/>
        <dbReference type="ChEBI" id="CHEBI:29985"/>
        <dbReference type="ChEBI" id="CHEBI:57762"/>
        <dbReference type="EC" id="2.6.1.42"/>
    </reaction>
</comment>
<dbReference type="GO" id="GO:0046394">
    <property type="term" value="P:carboxylic acid biosynthetic process"/>
    <property type="evidence" value="ECO:0007669"/>
    <property type="project" value="UniProtKB-ARBA"/>
</dbReference>
<evidence type="ECO:0000256" key="5">
    <source>
        <dbReference type="ARBA" id="ARBA00009320"/>
    </source>
</evidence>
<keyword evidence="7 12" id="KW-0663">Pyridoxal phosphate</keyword>
<sequence>MIEIDTIFTNSLSGNDWVFLDSSEIPNRAMNFGDGLFETMVWDFKEIRFFEKHLKRLSGGMQLLNLDDSSINAEGLVQFLASNFPNQRKRVRWNVYRSGQGKYTPEGNEVKQMLQISEFKPAPKIKKKVDVSLKTQLFPNSWSAFKTLNALPYVLANQERKDRGLDEIILLDHRGYISESGASNIFWVKDKVVFTPALSCSCINGVSRQVILDYLVLKNIPFEEGEFLPSELEAADQAFISNCTGISYLESYNKTLFSTIPLQHLNDLFE</sequence>
<gene>
    <name evidence="13" type="ORF">LV83_01725</name>
</gene>
<evidence type="ECO:0000256" key="9">
    <source>
        <dbReference type="ARBA" id="ARBA00048798"/>
    </source>
</evidence>
<evidence type="ECO:0000256" key="6">
    <source>
        <dbReference type="ARBA" id="ARBA00013053"/>
    </source>
</evidence>
<comment type="pathway">
    <text evidence="2">Amino-acid biosynthesis; L-isoleucine biosynthesis; L-isoleucine from 2-oxobutanoate: step 4/4.</text>
</comment>
<evidence type="ECO:0000256" key="2">
    <source>
        <dbReference type="ARBA" id="ARBA00004824"/>
    </source>
</evidence>
<comment type="pathway">
    <text evidence="3">Amino-acid biosynthesis; L-valine biosynthesis; L-valine from pyruvate: step 4/4.</text>
</comment>
<accession>A0A327PPE1</accession>
<dbReference type="Pfam" id="PF01063">
    <property type="entry name" value="Aminotran_4"/>
    <property type="match status" value="1"/>
</dbReference>
<evidence type="ECO:0000256" key="10">
    <source>
        <dbReference type="ARBA" id="ARBA00049229"/>
    </source>
</evidence>
<dbReference type="InterPro" id="IPR043131">
    <property type="entry name" value="BCAT-like_N"/>
</dbReference>
<dbReference type="InterPro" id="IPR036038">
    <property type="entry name" value="Aminotransferase-like"/>
</dbReference>
<evidence type="ECO:0000313" key="14">
    <source>
        <dbReference type="Proteomes" id="UP000249610"/>
    </source>
</evidence>
<dbReference type="PANTHER" id="PTHR42743">
    <property type="entry name" value="AMINO-ACID AMINOTRANSFERASE"/>
    <property type="match status" value="1"/>
</dbReference>
<dbReference type="Gene3D" id="3.30.470.10">
    <property type="match status" value="1"/>
</dbReference>
<keyword evidence="13" id="KW-0808">Transferase</keyword>
<dbReference type="Proteomes" id="UP000249610">
    <property type="component" value="Unassembled WGS sequence"/>
</dbReference>
<dbReference type="SUPFAM" id="SSF56752">
    <property type="entry name" value="D-aminoacid aminotransferase-like PLP-dependent enzymes"/>
    <property type="match status" value="1"/>
</dbReference>
<dbReference type="InterPro" id="IPR018300">
    <property type="entry name" value="Aminotrans_IV_CS"/>
</dbReference>
<dbReference type="EMBL" id="QLLK01000004">
    <property type="protein sequence ID" value="RAI91536.1"/>
    <property type="molecule type" value="Genomic_DNA"/>
</dbReference>
<evidence type="ECO:0000256" key="11">
    <source>
        <dbReference type="RuleBase" id="RU004106"/>
    </source>
</evidence>
<evidence type="ECO:0000256" key="8">
    <source>
        <dbReference type="ARBA" id="ARBA00048212"/>
    </source>
</evidence>
<dbReference type="InterPro" id="IPR050571">
    <property type="entry name" value="Class-IV_PLP-Dep_Aminotrnsfr"/>
</dbReference>
<evidence type="ECO:0000313" key="13">
    <source>
        <dbReference type="EMBL" id="RAI91536.1"/>
    </source>
</evidence>
<evidence type="ECO:0000256" key="3">
    <source>
        <dbReference type="ARBA" id="ARBA00004931"/>
    </source>
</evidence>
<dbReference type="Gene3D" id="3.20.10.10">
    <property type="entry name" value="D-amino Acid Aminotransferase, subunit A, domain 2"/>
    <property type="match status" value="1"/>
</dbReference>
<dbReference type="InterPro" id="IPR043132">
    <property type="entry name" value="BCAT-like_C"/>
</dbReference>
<comment type="similarity">
    <text evidence="5 11">Belongs to the class-IV pyridoxal-phosphate-dependent aminotransferase family.</text>
</comment>
<reference evidence="13 14" key="1">
    <citation type="submission" date="2018-06" db="EMBL/GenBank/DDBJ databases">
        <title>Genomic Encyclopedia of Archaeal and Bacterial Type Strains, Phase II (KMG-II): from individual species to whole genera.</title>
        <authorList>
            <person name="Goeker M."/>
        </authorList>
    </citation>
    <scope>NUCLEOTIDE SEQUENCE [LARGE SCALE GENOMIC DNA]</scope>
    <source>
        <strain evidence="13 14">DSM 23446</strain>
    </source>
</reference>
<comment type="pathway">
    <text evidence="4">Amino-acid biosynthesis; L-leucine biosynthesis; L-leucine from 3-methyl-2-oxobutanoate: step 4/4.</text>
</comment>
<dbReference type="EC" id="2.6.1.42" evidence="6"/>
<dbReference type="PANTHER" id="PTHR42743:SF11">
    <property type="entry name" value="AMINODEOXYCHORISMATE LYASE"/>
    <property type="match status" value="1"/>
</dbReference>
<comment type="catalytic activity">
    <reaction evidence="10">
        <text>L-leucine + 2-oxoglutarate = 4-methyl-2-oxopentanoate + L-glutamate</text>
        <dbReference type="Rhea" id="RHEA:18321"/>
        <dbReference type="ChEBI" id="CHEBI:16810"/>
        <dbReference type="ChEBI" id="CHEBI:17865"/>
        <dbReference type="ChEBI" id="CHEBI:29985"/>
        <dbReference type="ChEBI" id="CHEBI:57427"/>
        <dbReference type="EC" id="2.6.1.42"/>
    </reaction>
</comment>
<keyword evidence="13" id="KW-0032">Aminotransferase</keyword>
<keyword evidence="14" id="KW-1185">Reference proteome</keyword>
<evidence type="ECO:0000256" key="7">
    <source>
        <dbReference type="ARBA" id="ARBA00022898"/>
    </source>
</evidence>
<evidence type="ECO:0000256" key="1">
    <source>
        <dbReference type="ARBA" id="ARBA00001933"/>
    </source>
</evidence>
<dbReference type="AlphaFoldDB" id="A0A327PPE1"/>
<comment type="caution">
    <text evidence="13">The sequence shown here is derived from an EMBL/GenBank/DDBJ whole genome shotgun (WGS) entry which is preliminary data.</text>
</comment>
<evidence type="ECO:0000256" key="4">
    <source>
        <dbReference type="ARBA" id="ARBA00005072"/>
    </source>
</evidence>